<dbReference type="OrthoDB" id="133985at2157"/>
<dbReference type="PROSITE" id="PS50975">
    <property type="entry name" value="ATP_GRASP"/>
    <property type="match status" value="1"/>
</dbReference>
<dbReference type="Pfam" id="PF02655">
    <property type="entry name" value="ATP-grasp_3"/>
    <property type="match status" value="1"/>
</dbReference>
<dbReference type="Gene3D" id="3.40.50.11770">
    <property type="match status" value="1"/>
</dbReference>
<sequence>MKILLSEYAVSTGMGGTYLLEGKAMLHTLASSFSRLGHEVVYTSSGPTIEYGTSIASSEENINEILKEQAKDCDAALVIAPEELLPDITAIIDDNTLNLGCPFESVAICSDKLECTRKMEAASIAIPETYSADQEIPKDKRWIVKPRYGCASEDTFVSHDPKLKEEQIATEYIEGEHLSVSLICGKKTLPLTVNKQMMKINPGKDGSSVDYCGCTTPYPTGRKQELYETAIEATRILNCNGYTGVDIILGDRPYIIDINPRPTTSLVGITKIMDREIAELLIANALGQTLPEINITGNYSFTKEELI</sequence>
<dbReference type="InterPro" id="IPR024710">
    <property type="entry name" value="MfnD"/>
</dbReference>
<evidence type="ECO:0000313" key="3">
    <source>
        <dbReference type="EMBL" id="KGK98071.1"/>
    </source>
</evidence>
<dbReference type="PIRSF" id="PIRSF016766">
    <property type="entry name" value="UCP016766_ATPgrasp"/>
    <property type="match status" value="1"/>
</dbReference>
<dbReference type="RefSeq" id="WP_048195312.1">
    <property type="nucleotide sequence ID" value="NZ_CAAGSM010000001.1"/>
</dbReference>
<keyword evidence="1" id="KW-0547">Nucleotide-binding</keyword>
<feature type="domain" description="ATP-grasp" evidence="2">
    <location>
        <begin position="224"/>
        <end position="286"/>
    </location>
</feature>
<evidence type="ECO:0000313" key="4">
    <source>
        <dbReference type="Proteomes" id="UP000029859"/>
    </source>
</evidence>
<evidence type="ECO:0000259" key="2">
    <source>
        <dbReference type="PROSITE" id="PS50975"/>
    </source>
</evidence>
<dbReference type="EMBL" id="JRHO01000014">
    <property type="protein sequence ID" value="KGK98071.1"/>
    <property type="molecule type" value="Genomic_DNA"/>
</dbReference>
<dbReference type="Gene3D" id="3.30.470.20">
    <property type="entry name" value="ATP-grasp fold, B domain"/>
    <property type="match status" value="1"/>
</dbReference>
<dbReference type="InterPro" id="IPR003806">
    <property type="entry name" value="ATP-grasp_PylC-type"/>
</dbReference>
<keyword evidence="1" id="KW-0067">ATP-binding</keyword>
<gene>
    <name evidence="3" type="ORF">LI82_10030</name>
</gene>
<proteinExistence type="predicted"/>
<dbReference type="GO" id="GO:0005524">
    <property type="term" value="F:ATP binding"/>
    <property type="evidence" value="ECO:0007669"/>
    <property type="project" value="UniProtKB-UniRule"/>
</dbReference>
<dbReference type="InterPro" id="IPR011761">
    <property type="entry name" value="ATP-grasp"/>
</dbReference>
<keyword evidence="4" id="KW-1185">Reference proteome</keyword>
<protein>
    <recommendedName>
        <fullName evidence="2">ATP-grasp domain-containing protein</fullName>
    </recommendedName>
</protein>
<reference evidence="3 4" key="1">
    <citation type="submission" date="2014-09" db="EMBL/GenBank/DDBJ databases">
        <title>Draft genome sequence of an obligately methylotrophic methanogen, Methanococcoides methylutens, isolated from marine sediment.</title>
        <authorList>
            <person name="Guan Y."/>
            <person name="Ngugi D.K."/>
            <person name="Blom J."/>
            <person name="Ali S."/>
            <person name="Ferry J.G."/>
            <person name="Stingl U."/>
        </authorList>
    </citation>
    <scope>NUCLEOTIDE SEQUENCE [LARGE SCALE GENOMIC DNA]</scope>
    <source>
        <strain evidence="3 4">DSM 2657</strain>
    </source>
</reference>
<dbReference type="SUPFAM" id="SSF56059">
    <property type="entry name" value="Glutathione synthetase ATP-binding domain-like"/>
    <property type="match status" value="1"/>
</dbReference>
<dbReference type="AlphaFoldDB" id="A0A099T1I1"/>
<accession>A0A099T1I1</accession>
<dbReference type="Proteomes" id="UP000029859">
    <property type="component" value="Unassembled WGS sequence"/>
</dbReference>
<evidence type="ECO:0000256" key="1">
    <source>
        <dbReference type="PROSITE-ProRule" id="PRU00409"/>
    </source>
</evidence>
<organism evidence="3 4">
    <name type="scientific">Methanococcoides methylutens</name>
    <dbReference type="NCBI Taxonomy" id="2226"/>
    <lineage>
        <taxon>Archaea</taxon>
        <taxon>Methanobacteriati</taxon>
        <taxon>Methanobacteriota</taxon>
        <taxon>Stenosarchaea group</taxon>
        <taxon>Methanomicrobia</taxon>
        <taxon>Methanosarcinales</taxon>
        <taxon>Methanosarcinaceae</taxon>
        <taxon>Methanococcoides</taxon>
    </lineage>
</organism>
<name>A0A099T1I1_METMT</name>
<dbReference type="GO" id="GO:0046872">
    <property type="term" value="F:metal ion binding"/>
    <property type="evidence" value="ECO:0007669"/>
    <property type="project" value="InterPro"/>
</dbReference>
<dbReference type="Gene3D" id="2.30.36.100">
    <property type="match status" value="1"/>
</dbReference>
<comment type="caution">
    <text evidence="3">The sequence shown here is derived from an EMBL/GenBank/DDBJ whole genome shotgun (WGS) entry which is preliminary data.</text>
</comment>